<dbReference type="AlphaFoldDB" id="A0A2P9AT32"/>
<keyword evidence="2" id="KW-1185">Reference proteome</keyword>
<organism evidence="1 2">
    <name type="scientific">Mesorhizobium delmotii</name>
    <dbReference type="NCBI Taxonomy" id="1631247"/>
    <lineage>
        <taxon>Bacteria</taxon>
        <taxon>Pseudomonadati</taxon>
        <taxon>Pseudomonadota</taxon>
        <taxon>Alphaproteobacteria</taxon>
        <taxon>Hyphomicrobiales</taxon>
        <taxon>Phyllobacteriaceae</taxon>
        <taxon>Mesorhizobium</taxon>
    </lineage>
</organism>
<evidence type="ECO:0000313" key="1">
    <source>
        <dbReference type="EMBL" id="SJM34311.1"/>
    </source>
</evidence>
<proteinExistence type="predicted"/>
<evidence type="ECO:0000313" key="2">
    <source>
        <dbReference type="Proteomes" id="UP000245698"/>
    </source>
</evidence>
<dbReference type="EMBL" id="FUIG01000049">
    <property type="protein sequence ID" value="SJM34311.1"/>
    <property type="molecule type" value="Genomic_DNA"/>
</dbReference>
<accession>A0A2P9AT32</accession>
<dbReference type="Proteomes" id="UP000245698">
    <property type="component" value="Unassembled WGS sequence"/>
</dbReference>
<sequence>MLDLIVTMDDATSTIYSAFLIEEEARRRACWGLWRHSWPRDCRRASRAIAAVTIS</sequence>
<reference evidence="2" key="1">
    <citation type="submission" date="2016-12" db="EMBL/GenBank/DDBJ databases">
        <authorList>
            <person name="Brunel B."/>
        </authorList>
    </citation>
    <scope>NUCLEOTIDE SEQUENCE [LARGE SCALE GENOMIC DNA]</scope>
</reference>
<name>A0A2P9AT32_9HYPH</name>
<protein>
    <submittedName>
        <fullName evidence="1">Uncharacterized protein</fullName>
    </submittedName>
</protein>
<gene>
    <name evidence="1" type="ORF">BQ8482_400040</name>
</gene>